<name>A0ABQ9GM55_9NEOP</name>
<accession>A0ABQ9GM55</accession>
<keyword evidence="2" id="KW-1185">Reference proteome</keyword>
<proteinExistence type="predicted"/>
<evidence type="ECO:0000313" key="1">
    <source>
        <dbReference type="EMBL" id="KAJ8873100.1"/>
    </source>
</evidence>
<reference evidence="1 2" key="1">
    <citation type="submission" date="2023-02" db="EMBL/GenBank/DDBJ databases">
        <title>LHISI_Scaffold_Assembly.</title>
        <authorList>
            <person name="Stuart O.P."/>
            <person name="Cleave R."/>
            <person name="Magrath M.J.L."/>
            <person name="Mikheyev A.S."/>
        </authorList>
    </citation>
    <scope>NUCLEOTIDE SEQUENCE [LARGE SCALE GENOMIC DNA]</scope>
    <source>
        <strain evidence="1">Daus_M_001</strain>
        <tissue evidence="1">Leg muscle</tissue>
    </source>
</reference>
<protein>
    <submittedName>
        <fullName evidence="1">Uncharacterized protein</fullName>
    </submittedName>
</protein>
<dbReference type="EMBL" id="JARBHB010000011">
    <property type="protein sequence ID" value="KAJ8873100.1"/>
    <property type="molecule type" value="Genomic_DNA"/>
</dbReference>
<dbReference type="Proteomes" id="UP001159363">
    <property type="component" value="Chromosome 10"/>
</dbReference>
<evidence type="ECO:0000313" key="2">
    <source>
        <dbReference type="Proteomes" id="UP001159363"/>
    </source>
</evidence>
<gene>
    <name evidence="1" type="ORF">PR048_026717</name>
</gene>
<sequence>MHGGIKTKNGCELVNILINNLPFEAFVPSYKYCGPGIGLARRLKHGDVPVNLLEEACKEHNITYATSSNFEDRHVDDTPSLTLPCYTNLAPQRVRHRGPSLRKKREVIGLHVEQQISPPRDFADSFGNKLDSIVLCAFEYKLAVHWLLLQLNPRPCSTGFGSYFPYRLVPERRDGPAREQVPTGGQSINRAGLRPLVLRPIRAAVIPGKPAPSGLAAVNKLFVRAAARRGVSAAPAFGSTPVTSLRPLWLLLRGRHTPSAVQPQPLYFIRCISVYTLHSIYLAAAASILHTLYLCHTLYSVRSAAAAAILHPPYLCSLLHSVCRQGTSTRSTSCCTLFAISPHPIIYLPYDDVKARFTHHRYTYAVTLPLFTSSRVSWWHILLLGWVRNKEKVEEVQESAVWMLDARIEGCDAGDGWVWVVSHLAVQFLGMALDQVGWRLYVAQAIEKFDGCV</sequence>
<organism evidence="1 2">
    <name type="scientific">Dryococelus australis</name>
    <dbReference type="NCBI Taxonomy" id="614101"/>
    <lineage>
        <taxon>Eukaryota</taxon>
        <taxon>Metazoa</taxon>
        <taxon>Ecdysozoa</taxon>
        <taxon>Arthropoda</taxon>
        <taxon>Hexapoda</taxon>
        <taxon>Insecta</taxon>
        <taxon>Pterygota</taxon>
        <taxon>Neoptera</taxon>
        <taxon>Polyneoptera</taxon>
        <taxon>Phasmatodea</taxon>
        <taxon>Verophasmatodea</taxon>
        <taxon>Anareolatae</taxon>
        <taxon>Phasmatidae</taxon>
        <taxon>Eurycanthinae</taxon>
        <taxon>Dryococelus</taxon>
    </lineage>
</organism>
<comment type="caution">
    <text evidence="1">The sequence shown here is derived from an EMBL/GenBank/DDBJ whole genome shotgun (WGS) entry which is preliminary data.</text>
</comment>